<dbReference type="GO" id="GO:0005737">
    <property type="term" value="C:cytoplasm"/>
    <property type="evidence" value="ECO:0007669"/>
    <property type="project" value="UniProtKB-SubCell"/>
</dbReference>
<evidence type="ECO:0000256" key="2">
    <source>
        <dbReference type="ARBA" id="ARBA00007871"/>
    </source>
</evidence>
<comment type="subcellular location">
    <subcellularLocation>
        <location evidence="1">Cytoplasm</location>
    </subcellularLocation>
</comment>
<gene>
    <name evidence="9" type="ORF">MetMK1DRAFT_00031260</name>
</gene>
<dbReference type="Pfam" id="PF01325">
    <property type="entry name" value="Fe_dep_repress"/>
    <property type="match status" value="1"/>
</dbReference>
<dbReference type="InterPro" id="IPR036390">
    <property type="entry name" value="WH_DNA-bd_sf"/>
</dbReference>
<dbReference type="GO" id="GO:0003700">
    <property type="term" value="F:DNA-binding transcription factor activity"/>
    <property type="evidence" value="ECO:0007669"/>
    <property type="project" value="InterPro"/>
</dbReference>
<dbReference type="InterPro" id="IPR007167">
    <property type="entry name" value="Fe-transptr_FeoA-like"/>
</dbReference>
<organism evidence="9 10">
    <name type="scientific">Metallosphaera yellowstonensis MK1</name>
    <dbReference type="NCBI Taxonomy" id="671065"/>
    <lineage>
        <taxon>Archaea</taxon>
        <taxon>Thermoproteota</taxon>
        <taxon>Thermoprotei</taxon>
        <taxon>Sulfolobales</taxon>
        <taxon>Sulfolobaceae</taxon>
        <taxon>Metallosphaera</taxon>
    </lineage>
</organism>
<dbReference type="STRING" id="671065.MetMK1DRAFT_00031260"/>
<evidence type="ECO:0000256" key="7">
    <source>
        <dbReference type="ARBA" id="ARBA00023163"/>
    </source>
</evidence>
<keyword evidence="6" id="KW-0238">DNA-binding</keyword>
<dbReference type="GO" id="GO:0046983">
    <property type="term" value="F:protein dimerization activity"/>
    <property type="evidence" value="ECO:0007669"/>
    <property type="project" value="InterPro"/>
</dbReference>
<protein>
    <submittedName>
        <fullName evidence="9">Mn-dependent transcriptional regulator</fullName>
    </submittedName>
</protein>
<dbReference type="PROSITE" id="PS50944">
    <property type="entry name" value="HTH_DTXR"/>
    <property type="match status" value="1"/>
</dbReference>
<keyword evidence="4" id="KW-0408">Iron</keyword>
<dbReference type="AlphaFoldDB" id="H2C955"/>
<dbReference type="InterPro" id="IPR036388">
    <property type="entry name" value="WH-like_DNA-bd_sf"/>
</dbReference>
<dbReference type="InterPro" id="IPR001367">
    <property type="entry name" value="Fe_dep_repressor"/>
</dbReference>
<dbReference type="SUPFAM" id="SSF46785">
    <property type="entry name" value="Winged helix' DNA-binding domain"/>
    <property type="match status" value="1"/>
</dbReference>
<dbReference type="Gene3D" id="2.30.30.90">
    <property type="match status" value="1"/>
</dbReference>
<evidence type="ECO:0000313" key="10">
    <source>
        <dbReference type="Proteomes" id="UP000003980"/>
    </source>
</evidence>
<dbReference type="InterPro" id="IPR022689">
    <property type="entry name" value="Iron_dep_repressor"/>
</dbReference>
<evidence type="ECO:0000256" key="4">
    <source>
        <dbReference type="ARBA" id="ARBA00023004"/>
    </source>
</evidence>
<dbReference type="SMART" id="SM00899">
    <property type="entry name" value="FeoA"/>
    <property type="match status" value="1"/>
</dbReference>
<dbReference type="InterPro" id="IPR036421">
    <property type="entry name" value="Fe_dep_repressor_sf"/>
</dbReference>
<comment type="similarity">
    <text evidence="2">Belongs to the DtxR/MntR family.</text>
</comment>
<dbReference type="InterPro" id="IPR008988">
    <property type="entry name" value="Transcriptional_repressor_C"/>
</dbReference>
<keyword evidence="10" id="KW-1185">Reference proteome</keyword>
<feature type="domain" description="HTH dtxR-type" evidence="8">
    <location>
        <begin position="5"/>
        <end position="65"/>
    </location>
</feature>
<dbReference type="SUPFAM" id="SSF47979">
    <property type="entry name" value="Iron-dependent repressor protein, dimerization domain"/>
    <property type="match status" value="1"/>
</dbReference>
<keyword evidence="7" id="KW-0804">Transcription</keyword>
<dbReference type="EMBL" id="JH597770">
    <property type="protein sequence ID" value="EHP68681.1"/>
    <property type="molecule type" value="Genomic_DNA"/>
</dbReference>
<dbReference type="GO" id="GO:0046914">
    <property type="term" value="F:transition metal ion binding"/>
    <property type="evidence" value="ECO:0007669"/>
    <property type="project" value="InterPro"/>
</dbReference>
<dbReference type="Gene3D" id="1.10.10.10">
    <property type="entry name" value="Winged helix-like DNA-binding domain superfamily/Winged helix DNA-binding domain"/>
    <property type="match status" value="1"/>
</dbReference>
<dbReference type="InterPro" id="IPR000835">
    <property type="entry name" value="HTH_MarR-typ"/>
</dbReference>
<dbReference type="HOGENOM" id="CLU_069532_0_1_2"/>
<dbReference type="GO" id="GO:0003677">
    <property type="term" value="F:DNA binding"/>
    <property type="evidence" value="ECO:0007669"/>
    <property type="project" value="UniProtKB-KW"/>
</dbReference>
<evidence type="ECO:0000256" key="3">
    <source>
        <dbReference type="ARBA" id="ARBA00011738"/>
    </source>
</evidence>
<dbReference type="InterPro" id="IPR050536">
    <property type="entry name" value="DtxR_MntR_Metal-Reg"/>
</dbReference>
<accession>H2C955</accession>
<evidence type="ECO:0000313" key="9">
    <source>
        <dbReference type="EMBL" id="EHP68681.1"/>
    </source>
</evidence>
<dbReference type="eggNOG" id="arCOG02099">
    <property type="taxonomic scope" value="Archaea"/>
</dbReference>
<sequence length="216" mass="24594">MMSELSEPLENYLKEIYELEETKGQAKVVDLIEAFSISPGTISKALERLESLGFIDRSTKRIRLTEDGRKVAERLIRAHRLSERLLTDILEVDWIRAHELAHRLEHIWPEDVLEKMDRVLGNPATCPHGHPIPGRIQKEGIKGTTLDNVQPGEYRVVMIVKEREWILRAVEDLGLIPGKRVKVEGMEGRDVRVEVDGKGMKVPIEIAEQVVVSGIR</sequence>
<dbReference type="SMART" id="SM00529">
    <property type="entry name" value="HTH_DTXR"/>
    <property type="match status" value="1"/>
</dbReference>
<evidence type="ECO:0000259" key="8">
    <source>
        <dbReference type="PROSITE" id="PS50944"/>
    </source>
</evidence>
<dbReference type="SMART" id="SM00347">
    <property type="entry name" value="HTH_MARR"/>
    <property type="match status" value="1"/>
</dbReference>
<dbReference type="PANTHER" id="PTHR33238">
    <property type="entry name" value="IRON (METAL) DEPENDENT REPRESSOR, DTXR FAMILY"/>
    <property type="match status" value="1"/>
</dbReference>
<dbReference type="InterPro" id="IPR022687">
    <property type="entry name" value="HTH_DTXR"/>
</dbReference>
<dbReference type="Pfam" id="PF02742">
    <property type="entry name" value="Fe_dep_repr_C"/>
    <property type="match status" value="1"/>
</dbReference>
<proteinExistence type="inferred from homology"/>
<evidence type="ECO:0000256" key="6">
    <source>
        <dbReference type="ARBA" id="ARBA00023125"/>
    </source>
</evidence>
<comment type="subunit">
    <text evidence="3">Homodimer.</text>
</comment>
<keyword evidence="5" id="KW-0805">Transcription regulation</keyword>
<dbReference type="Proteomes" id="UP000003980">
    <property type="component" value="Unassembled WGS sequence"/>
</dbReference>
<name>H2C955_9CREN</name>
<dbReference type="PANTHER" id="PTHR33238:SF7">
    <property type="entry name" value="IRON-DEPENDENT TRANSCRIPTIONAL REGULATOR"/>
    <property type="match status" value="1"/>
</dbReference>
<dbReference type="Pfam" id="PF04023">
    <property type="entry name" value="FeoA"/>
    <property type="match status" value="1"/>
</dbReference>
<evidence type="ECO:0000256" key="5">
    <source>
        <dbReference type="ARBA" id="ARBA00023015"/>
    </source>
</evidence>
<dbReference type="InterPro" id="IPR038157">
    <property type="entry name" value="FeoA_core_dom"/>
</dbReference>
<dbReference type="SUPFAM" id="SSF50037">
    <property type="entry name" value="C-terminal domain of transcriptional repressors"/>
    <property type="match status" value="1"/>
</dbReference>
<evidence type="ECO:0000256" key="1">
    <source>
        <dbReference type="ARBA" id="ARBA00004496"/>
    </source>
</evidence>
<reference evidence="9 10" key="1">
    <citation type="submission" date="2012-01" db="EMBL/GenBank/DDBJ databases">
        <title>Improved High-Quality Draft sequence of Metallosphaera yellowstonensis MK1.</title>
        <authorList>
            <consortium name="US DOE Joint Genome Institute"/>
            <person name="Lucas S."/>
            <person name="Han J."/>
            <person name="Cheng J.-F."/>
            <person name="Goodwin L."/>
            <person name="Pitluck S."/>
            <person name="Peters L."/>
            <person name="Teshima H."/>
            <person name="Detter J.C."/>
            <person name="Han C."/>
            <person name="Tapia R."/>
            <person name="Land M."/>
            <person name="Hauser L."/>
            <person name="Kyrpides N."/>
            <person name="Kozubal M."/>
            <person name="Macur R.E."/>
            <person name="Jay Z."/>
            <person name="Inskeep W."/>
            <person name="Woyke T."/>
        </authorList>
    </citation>
    <scope>NUCLEOTIDE SEQUENCE [LARGE SCALE GENOMIC DNA]</scope>
    <source>
        <strain evidence="9 10">MK1</strain>
    </source>
</reference>